<feature type="transmembrane region" description="Helical" evidence="2">
    <location>
        <begin position="148"/>
        <end position="168"/>
    </location>
</feature>
<dbReference type="Proteomes" id="UP000603912">
    <property type="component" value="Unassembled WGS sequence"/>
</dbReference>
<feature type="transmembrane region" description="Helical" evidence="2">
    <location>
        <begin position="175"/>
        <end position="192"/>
    </location>
</feature>
<reference evidence="3" key="2">
    <citation type="submission" date="2020-09" db="EMBL/GenBank/DDBJ databases">
        <authorList>
            <person name="Sun Q."/>
            <person name="Zhou Y."/>
        </authorList>
    </citation>
    <scope>NUCLEOTIDE SEQUENCE</scope>
    <source>
        <strain evidence="3">CGMCC 1.12214</strain>
    </source>
</reference>
<keyword evidence="2" id="KW-0812">Transmembrane</keyword>
<evidence type="ECO:0000256" key="1">
    <source>
        <dbReference type="SAM" id="MobiDB-lite"/>
    </source>
</evidence>
<dbReference type="EMBL" id="BMES01000001">
    <property type="protein sequence ID" value="GGH09622.1"/>
    <property type="molecule type" value="Genomic_DNA"/>
</dbReference>
<evidence type="ECO:0000313" key="3">
    <source>
        <dbReference type="EMBL" id="GGH09622.1"/>
    </source>
</evidence>
<organism evidence="3 4">
    <name type="scientific">Alsobacter metallidurans</name>
    <dbReference type="NCBI Taxonomy" id="340221"/>
    <lineage>
        <taxon>Bacteria</taxon>
        <taxon>Pseudomonadati</taxon>
        <taxon>Pseudomonadota</taxon>
        <taxon>Alphaproteobacteria</taxon>
        <taxon>Hyphomicrobiales</taxon>
        <taxon>Alsobacteraceae</taxon>
        <taxon>Alsobacter</taxon>
    </lineage>
</organism>
<feature type="compositionally biased region" description="Polar residues" evidence="1">
    <location>
        <begin position="400"/>
        <end position="409"/>
    </location>
</feature>
<reference evidence="3" key="1">
    <citation type="journal article" date="2014" name="Int. J. Syst. Evol. Microbiol.">
        <title>Complete genome sequence of Corynebacterium casei LMG S-19264T (=DSM 44701T), isolated from a smear-ripened cheese.</title>
        <authorList>
            <consortium name="US DOE Joint Genome Institute (JGI-PGF)"/>
            <person name="Walter F."/>
            <person name="Albersmeier A."/>
            <person name="Kalinowski J."/>
            <person name="Ruckert C."/>
        </authorList>
    </citation>
    <scope>NUCLEOTIDE SEQUENCE</scope>
    <source>
        <strain evidence="3">CGMCC 1.12214</strain>
    </source>
</reference>
<comment type="caution">
    <text evidence="3">The sequence shown here is derived from an EMBL/GenBank/DDBJ whole genome shotgun (WGS) entry which is preliminary data.</text>
</comment>
<feature type="region of interest" description="Disordered" evidence="1">
    <location>
        <begin position="376"/>
        <end position="409"/>
    </location>
</feature>
<dbReference type="InterPro" id="IPR014550">
    <property type="entry name" value="UCP028704_OpgC"/>
</dbReference>
<dbReference type="RefSeq" id="WP_188516217.1">
    <property type="nucleotide sequence ID" value="NZ_BMES01000001.1"/>
</dbReference>
<sequence>MSTASDVPAAPRARDPRLDFFRGMGMCIILIAHIPWNPWTNWIPARFGFSDAADMFVFCSGMASAIAFGRVFAQHGWLIGTFRILHRLWQVYWVHICAFVTVLTLAIALDQMLDVDHYVREELKLQPVLDDPRTYLVNLLTLRFVPNYFDILPMYLVVLAMTPVAMALARVSPALAGAVSVALWLGAQAGVLELTADATTGRPWFFNPFAWQLLFFTGFAFARGWLPAPPRDRRLALAAGGLVAIGIPLGCQNEFQCYAGFGAAPALGEAHEALGALIAKTNLGPLRYLHFLATAYLAFLAVGEGGRRLAGRVPDVLRMIGKQTLAVFLTGLVIAQGLGALLDVVGRSPLSALLVNLAGQAILLIAALIVTAVKSPPWRKPPVPDRRASSPAGARPPRGSPTTQAAAPG</sequence>
<dbReference type="PANTHER" id="PTHR38592">
    <property type="entry name" value="BLL4819 PROTEIN"/>
    <property type="match status" value="1"/>
</dbReference>
<accession>A0A917MGD6</accession>
<feature type="transmembrane region" description="Helical" evidence="2">
    <location>
        <begin position="20"/>
        <end position="36"/>
    </location>
</feature>
<feature type="transmembrane region" description="Helical" evidence="2">
    <location>
        <begin position="91"/>
        <end position="109"/>
    </location>
</feature>
<dbReference type="PANTHER" id="PTHR38592:SF3">
    <property type="entry name" value="BLL4819 PROTEIN"/>
    <property type="match status" value="1"/>
</dbReference>
<evidence type="ECO:0000313" key="4">
    <source>
        <dbReference type="Proteomes" id="UP000603912"/>
    </source>
</evidence>
<feature type="transmembrane region" description="Helical" evidence="2">
    <location>
        <begin position="286"/>
        <end position="303"/>
    </location>
</feature>
<feature type="transmembrane region" description="Helical" evidence="2">
    <location>
        <begin position="234"/>
        <end position="250"/>
    </location>
</feature>
<evidence type="ECO:0000256" key="2">
    <source>
        <dbReference type="SAM" id="Phobius"/>
    </source>
</evidence>
<feature type="transmembrane region" description="Helical" evidence="2">
    <location>
        <begin position="324"/>
        <end position="342"/>
    </location>
</feature>
<keyword evidence="2" id="KW-1133">Transmembrane helix</keyword>
<dbReference type="AlphaFoldDB" id="A0A917MGD6"/>
<evidence type="ECO:0008006" key="5">
    <source>
        <dbReference type="Google" id="ProtNLM"/>
    </source>
</evidence>
<feature type="transmembrane region" description="Helical" evidence="2">
    <location>
        <begin position="204"/>
        <end position="222"/>
    </location>
</feature>
<name>A0A917MGD6_9HYPH</name>
<dbReference type="Pfam" id="PF10129">
    <property type="entry name" value="OpgC_C"/>
    <property type="match status" value="1"/>
</dbReference>
<keyword evidence="4" id="KW-1185">Reference proteome</keyword>
<feature type="transmembrane region" description="Helical" evidence="2">
    <location>
        <begin position="56"/>
        <end position="79"/>
    </location>
</feature>
<keyword evidence="2" id="KW-0472">Membrane</keyword>
<proteinExistence type="predicted"/>
<protein>
    <recommendedName>
        <fullName evidence="5">OpgC protein</fullName>
    </recommendedName>
</protein>
<dbReference type="PIRSF" id="PIRSF028704">
    <property type="entry name" value="UPC028704"/>
    <property type="match status" value="1"/>
</dbReference>
<gene>
    <name evidence="3" type="ORF">GCM10007036_05760</name>
</gene>
<feature type="transmembrane region" description="Helical" evidence="2">
    <location>
        <begin position="354"/>
        <end position="373"/>
    </location>
</feature>